<dbReference type="AlphaFoldDB" id="A0A6J2VT42"/>
<dbReference type="Pfam" id="PF00240">
    <property type="entry name" value="ubiquitin"/>
    <property type="match status" value="1"/>
</dbReference>
<dbReference type="InterPro" id="IPR000626">
    <property type="entry name" value="Ubiquitin-like_dom"/>
</dbReference>
<sequence>MGKIYQVFVVGIKGEKKTVDVAHSEVEFNNTTVLEFKRKLSEKFPGNSGDDLSSMRLLFADKQLDDADKFSDHEIKDHSTIFLVLRLPGGVI</sequence>
<reference evidence="3" key="1">
    <citation type="submission" date="2025-08" db="UniProtKB">
        <authorList>
            <consortium name="RefSeq"/>
        </authorList>
    </citation>
    <scope>IDENTIFICATION</scope>
</reference>
<dbReference type="InParanoid" id="A0A6J2VT42"/>
<name>A0A6J2VT42_CHACN</name>
<dbReference type="SMART" id="SM00213">
    <property type="entry name" value="UBQ"/>
    <property type="match status" value="1"/>
</dbReference>
<keyword evidence="2" id="KW-1185">Reference proteome</keyword>
<dbReference type="FunCoup" id="A0A6J2VT42">
    <property type="interactions" value="8"/>
</dbReference>
<dbReference type="RefSeq" id="XP_030635103.1">
    <property type="nucleotide sequence ID" value="XM_030779243.1"/>
</dbReference>
<dbReference type="GeneID" id="115816281"/>
<dbReference type="OrthoDB" id="428577at2759"/>
<feature type="domain" description="Ubiquitin-like" evidence="1">
    <location>
        <begin position="32"/>
        <end position="90"/>
    </location>
</feature>
<dbReference type="Gene3D" id="3.10.20.90">
    <property type="entry name" value="Phosphatidylinositol 3-kinase Catalytic Subunit, Chain A, domain 1"/>
    <property type="match status" value="1"/>
</dbReference>
<dbReference type="InterPro" id="IPR029071">
    <property type="entry name" value="Ubiquitin-like_domsf"/>
</dbReference>
<protein>
    <submittedName>
        <fullName evidence="3">Polyubiquitin-like</fullName>
    </submittedName>
</protein>
<evidence type="ECO:0000313" key="2">
    <source>
        <dbReference type="Proteomes" id="UP000504632"/>
    </source>
</evidence>
<organism evidence="2 3">
    <name type="scientific">Chanos chanos</name>
    <name type="common">Milkfish</name>
    <name type="synonym">Mugil chanos</name>
    <dbReference type="NCBI Taxonomy" id="29144"/>
    <lineage>
        <taxon>Eukaryota</taxon>
        <taxon>Metazoa</taxon>
        <taxon>Chordata</taxon>
        <taxon>Craniata</taxon>
        <taxon>Vertebrata</taxon>
        <taxon>Euteleostomi</taxon>
        <taxon>Actinopterygii</taxon>
        <taxon>Neopterygii</taxon>
        <taxon>Teleostei</taxon>
        <taxon>Ostariophysi</taxon>
        <taxon>Gonorynchiformes</taxon>
        <taxon>Chanidae</taxon>
        <taxon>Chanos</taxon>
    </lineage>
</organism>
<dbReference type="SUPFAM" id="SSF54236">
    <property type="entry name" value="Ubiquitin-like"/>
    <property type="match status" value="1"/>
</dbReference>
<accession>A0A6J2VT42</accession>
<evidence type="ECO:0000313" key="3">
    <source>
        <dbReference type="RefSeq" id="XP_030635103.1"/>
    </source>
</evidence>
<evidence type="ECO:0000259" key="1">
    <source>
        <dbReference type="PROSITE" id="PS50053"/>
    </source>
</evidence>
<gene>
    <name evidence="3" type="primary">LOC115816281</name>
</gene>
<dbReference type="PROSITE" id="PS50053">
    <property type="entry name" value="UBIQUITIN_2"/>
    <property type="match status" value="1"/>
</dbReference>
<proteinExistence type="predicted"/>
<dbReference type="Proteomes" id="UP000504632">
    <property type="component" value="Chromosome 7"/>
</dbReference>